<gene>
    <name evidence="3" type="ORF">C7M84_008270</name>
</gene>
<proteinExistence type="predicted"/>
<keyword evidence="4" id="KW-1185">Reference proteome</keyword>
<evidence type="ECO:0000313" key="4">
    <source>
        <dbReference type="Proteomes" id="UP000283509"/>
    </source>
</evidence>
<keyword evidence="2" id="KW-0040">ANK repeat</keyword>
<accession>A0A3R7QNU0</accession>
<keyword evidence="1" id="KW-0677">Repeat</keyword>
<dbReference type="EMBL" id="QCYY01002040">
    <property type="protein sequence ID" value="ROT73301.1"/>
    <property type="molecule type" value="Genomic_DNA"/>
</dbReference>
<name>A0A3R7QNU0_PENVA</name>
<evidence type="ECO:0000256" key="1">
    <source>
        <dbReference type="ARBA" id="ARBA00022737"/>
    </source>
</evidence>
<dbReference type="InterPro" id="IPR036770">
    <property type="entry name" value="Ankyrin_rpt-contain_sf"/>
</dbReference>
<dbReference type="Gene3D" id="1.25.40.20">
    <property type="entry name" value="Ankyrin repeat-containing domain"/>
    <property type="match status" value="2"/>
</dbReference>
<reference evidence="3 4" key="2">
    <citation type="submission" date="2019-01" db="EMBL/GenBank/DDBJ databases">
        <title>The decoding of complex shrimp genome reveals the adaptation for benthos swimmer, frequently molting mechanism and breeding impact on genome.</title>
        <authorList>
            <person name="Sun Y."/>
            <person name="Gao Y."/>
            <person name="Yu Y."/>
        </authorList>
    </citation>
    <scope>NUCLEOTIDE SEQUENCE [LARGE SCALE GENOMIC DNA]</scope>
    <source>
        <tissue evidence="3">Muscle</tissue>
    </source>
</reference>
<evidence type="ECO:0000256" key="2">
    <source>
        <dbReference type="ARBA" id="ARBA00023043"/>
    </source>
</evidence>
<evidence type="ECO:0000313" key="3">
    <source>
        <dbReference type="EMBL" id="ROT73301.1"/>
    </source>
</evidence>
<sequence length="667" mass="76429">MKDALLERDLGRARLLSEKRNEEDFQAVLVEACLVGREHFISCGETKADRSELIKDVLEAYTHLMDRVFMAAKKGKYRTEVDPLLRRYELPGSVRDEEGKSILHHIASVRTDDQRPMWTHVNIEHFMMTYNCIPNAVDYQGRTCLHLLAESAITSDKSVTWGEEEFTVTESWVCLGKLLLSLGCDPRRADNADRLPAHIARMNGNLRLFDVLSKKCEELRKDEQSTETKLVFDQILEAVYENNLQSLKKQCSLCTHLLPLESKIDPLTEAVRRGHLEAAMMLVAAGAPLCGLPLISVTPLHAAHSLPQLPIIIPVVLRKEYVNRLRYEAGSIQVISESKDEVKQKIETLARGVKSIGDKAMWRFAELRDGGKEARELLCKAADLGLSLTCQMLALEGVNIHPLPREPHPVQQAFDKKQMPTMRVLFRDLHMSLFSIFDKVDNNSPLYTAIESLEFQQFEHLCEKMKNTSPRNSFIQQLKSAYNGDHKGELDNTVLSYIASQSHHPAVDFLKEIDLVYLASCKEDDWTFILTEVQNQIFSTLRGDQQLVYMACKLIINFLYSCWWFPREHSRRHCHNWHFFSVGLVTLPYRVLMSLFLEEVASAPPEAWEPAMFLDRIISTFKRATDEEEKGRLPRKEIRLLLDPTNTVQKPVNKLICAILEFLENVK</sequence>
<dbReference type="SUPFAM" id="SSF48403">
    <property type="entry name" value="Ankyrin repeat"/>
    <property type="match status" value="1"/>
</dbReference>
<reference evidence="3 4" key="1">
    <citation type="submission" date="2018-04" db="EMBL/GenBank/DDBJ databases">
        <authorList>
            <person name="Zhang X."/>
            <person name="Yuan J."/>
            <person name="Li F."/>
            <person name="Xiang J."/>
        </authorList>
    </citation>
    <scope>NUCLEOTIDE SEQUENCE [LARGE SCALE GENOMIC DNA]</scope>
    <source>
        <tissue evidence="3">Muscle</tissue>
    </source>
</reference>
<dbReference type="Proteomes" id="UP000283509">
    <property type="component" value="Unassembled WGS sequence"/>
</dbReference>
<dbReference type="PANTHER" id="PTHR24201">
    <property type="entry name" value="ANK_REP_REGION DOMAIN-CONTAINING PROTEIN"/>
    <property type="match status" value="1"/>
</dbReference>
<protein>
    <submittedName>
        <fullName evidence="3">Uncharacterized protein</fullName>
    </submittedName>
</protein>
<comment type="caution">
    <text evidence="3">The sequence shown here is derived from an EMBL/GenBank/DDBJ whole genome shotgun (WGS) entry which is preliminary data.</text>
</comment>
<dbReference type="AlphaFoldDB" id="A0A3R7QNU0"/>
<dbReference type="OrthoDB" id="6379858at2759"/>
<dbReference type="InterPro" id="IPR050776">
    <property type="entry name" value="Ank_Repeat/CDKN_Inhibitor"/>
</dbReference>
<organism evidence="3 4">
    <name type="scientific">Penaeus vannamei</name>
    <name type="common">Whiteleg shrimp</name>
    <name type="synonym">Litopenaeus vannamei</name>
    <dbReference type="NCBI Taxonomy" id="6689"/>
    <lineage>
        <taxon>Eukaryota</taxon>
        <taxon>Metazoa</taxon>
        <taxon>Ecdysozoa</taxon>
        <taxon>Arthropoda</taxon>
        <taxon>Crustacea</taxon>
        <taxon>Multicrustacea</taxon>
        <taxon>Malacostraca</taxon>
        <taxon>Eumalacostraca</taxon>
        <taxon>Eucarida</taxon>
        <taxon>Decapoda</taxon>
        <taxon>Dendrobranchiata</taxon>
        <taxon>Penaeoidea</taxon>
        <taxon>Penaeidae</taxon>
        <taxon>Penaeus</taxon>
    </lineage>
</organism>